<dbReference type="NCBIfam" id="NF045617">
    <property type="entry name" value="mostly_LP"/>
    <property type="match status" value="1"/>
</dbReference>
<dbReference type="RefSeq" id="WP_126530429.1">
    <property type="nucleotide sequence ID" value="NZ_JADULK010000007.1"/>
</dbReference>
<keyword evidence="2" id="KW-1185">Reference proteome</keyword>
<comment type="caution">
    <text evidence="1">The sequence shown here is derived from an EMBL/GenBank/DDBJ whole genome shotgun (WGS) entry which is preliminary data.</text>
</comment>
<sequence length="118" mass="13491">MIKHLSLCLLFILLTGCGGDRLTFHQEGDATVDKIHICIASNPGDTLEYYSLTSSENNYEKPLAMVDGIVKRYPDTCIPFLLKKSTNYELIYVLSGQYYRFEFIIDDHKKVTKTYGKP</sequence>
<evidence type="ECO:0000313" key="2">
    <source>
        <dbReference type="Proteomes" id="UP000624159"/>
    </source>
</evidence>
<dbReference type="Proteomes" id="UP000624159">
    <property type="component" value="Unassembled WGS sequence"/>
</dbReference>
<evidence type="ECO:0008006" key="3">
    <source>
        <dbReference type="Google" id="ProtNLM"/>
    </source>
</evidence>
<name>A0ABS0MFK3_SERRU</name>
<dbReference type="EMBL" id="JADULK010000007">
    <property type="protein sequence ID" value="MBH1931076.1"/>
    <property type="molecule type" value="Genomic_DNA"/>
</dbReference>
<gene>
    <name evidence="1" type="ORF">I5U13_15585</name>
</gene>
<organism evidence="1 2">
    <name type="scientific">Serratia rubidaea</name>
    <name type="common">Serratia marinorubra</name>
    <dbReference type="NCBI Taxonomy" id="61652"/>
    <lineage>
        <taxon>Bacteria</taxon>
        <taxon>Pseudomonadati</taxon>
        <taxon>Pseudomonadota</taxon>
        <taxon>Gammaproteobacteria</taxon>
        <taxon>Enterobacterales</taxon>
        <taxon>Yersiniaceae</taxon>
        <taxon>Serratia</taxon>
    </lineage>
</organism>
<dbReference type="InterPro" id="IPR054657">
    <property type="entry name" value="T6SS_periplasmic_put"/>
</dbReference>
<proteinExistence type="predicted"/>
<evidence type="ECO:0000313" key="1">
    <source>
        <dbReference type="EMBL" id="MBH1931076.1"/>
    </source>
</evidence>
<reference evidence="1 2" key="1">
    <citation type="submission" date="2020-11" db="EMBL/GenBank/DDBJ databases">
        <title>Enhanced detection system for hospital associated transmission using whole genome sequencing surveillance.</title>
        <authorList>
            <person name="Harrison L.H."/>
            <person name="Van Tyne D."/>
            <person name="Marsh J.W."/>
            <person name="Griffith M.P."/>
            <person name="Snyder D.J."/>
            <person name="Cooper V.S."/>
            <person name="Mustapha M."/>
        </authorList>
    </citation>
    <scope>NUCLEOTIDE SEQUENCE [LARGE SCALE GENOMIC DNA]</scope>
    <source>
        <strain evidence="1 2">SER00230</strain>
    </source>
</reference>
<protein>
    <recommendedName>
        <fullName evidence="3">Lipoprotein</fullName>
    </recommendedName>
</protein>
<accession>A0ABS0MFK3</accession>
<dbReference type="PROSITE" id="PS51257">
    <property type="entry name" value="PROKAR_LIPOPROTEIN"/>
    <property type="match status" value="1"/>
</dbReference>